<evidence type="ECO:0000313" key="2">
    <source>
        <dbReference type="Proteomes" id="UP000265515"/>
    </source>
</evidence>
<comment type="caution">
    <text evidence="1">The sequence shown here is derived from an EMBL/GenBank/DDBJ whole genome shotgun (WGS) entry which is preliminary data.</text>
</comment>
<name>A0A388KVJ9_CHABU</name>
<dbReference type="AlphaFoldDB" id="A0A388KVJ9"/>
<proteinExistence type="predicted"/>
<gene>
    <name evidence="1" type="ORF">CBR_g17805</name>
</gene>
<protein>
    <submittedName>
        <fullName evidence="1">Uncharacterized protein</fullName>
    </submittedName>
</protein>
<dbReference type="EMBL" id="BFEA01000196">
    <property type="protein sequence ID" value="GBG74094.1"/>
    <property type="molecule type" value="Genomic_DNA"/>
</dbReference>
<keyword evidence="2" id="KW-1185">Reference proteome</keyword>
<dbReference type="Gramene" id="GBG74094">
    <property type="protein sequence ID" value="GBG74094"/>
    <property type="gene ID" value="CBR_g17805"/>
</dbReference>
<organism evidence="1 2">
    <name type="scientific">Chara braunii</name>
    <name type="common">Braun's stonewort</name>
    <dbReference type="NCBI Taxonomy" id="69332"/>
    <lineage>
        <taxon>Eukaryota</taxon>
        <taxon>Viridiplantae</taxon>
        <taxon>Streptophyta</taxon>
        <taxon>Charophyceae</taxon>
        <taxon>Charales</taxon>
        <taxon>Characeae</taxon>
        <taxon>Chara</taxon>
    </lineage>
</organism>
<reference evidence="1 2" key="1">
    <citation type="journal article" date="2018" name="Cell">
        <title>The Chara Genome: Secondary Complexity and Implications for Plant Terrestrialization.</title>
        <authorList>
            <person name="Nishiyama T."/>
            <person name="Sakayama H."/>
            <person name="Vries J.D."/>
            <person name="Buschmann H."/>
            <person name="Saint-Marcoux D."/>
            <person name="Ullrich K.K."/>
            <person name="Haas F.B."/>
            <person name="Vanderstraeten L."/>
            <person name="Becker D."/>
            <person name="Lang D."/>
            <person name="Vosolsobe S."/>
            <person name="Rombauts S."/>
            <person name="Wilhelmsson P.K.I."/>
            <person name="Janitza P."/>
            <person name="Kern R."/>
            <person name="Heyl A."/>
            <person name="Rumpler F."/>
            <person name="Villalobos L.I.A.C."/>
            <person name="Clay J.M."/>
            <person name="Skokan R."/>
            <person name="Toyoda A."/>
            <person name="Suzuki Y."/>
            <person name="Kagoshima H."/>
            <person name="Schijlen E."/>
            <person name="Tajeshwar N."/>
            <person name="Catarino B."/>
            <person name="Hetherington A.J."/>
            <person name="Saltykova A."/>
            <person name="Bonnot C."/>
            <person name="Breuninger H."/>
            <person name="Symeonidi A."/>
            <person name="Radhakrishnan G.V."/>
            <person name="Van Nieuwerburgh F."/>
            <person name="Deforce D."/>
            <person name="Chang C."/>
            <person name="Karol K.G."/>
            <person name="Hedrich R."/>
            <person name="Ulvskov P."/>
            <person name="Glockner G."/>
            <person name="Delwiche C.F."/>
            <person name="Petrasek J."/>
            <person name="Van de Peer Y."/>
            <person name="Friml J."/>
            <person name="Beilby M."/>
            <person name="Dolan L."/>
            <person name="Kohara Y."/>
            <person name="Sugano S."/>
            <person name="Fujiyama A."/>
            <person name="Delaux P.-M."/>
            <person name="Quint M."/>
            <person name="TheiBen G."/>
            <person name="Hagemann M."/>
            <person name="Harholt J."/>
            <person name="Dunand C."/>
            <person name="Zachgo S."/>
            <person name="Langdale J."/>
            <person name="Maumus F."/>
            <person name="Straeten D.V.D."/>
            <person name="Gould S.B."/>
            <person name="Rensing S.A."/>
        </authorList>
    </citation>
    <scope>NUCLEOTIDE SEQUENCE [LARGE SCALE GENOMIC DNA]</scope>
    <source>
        <strain evidence="1 2">S276</strain>
    </source>
</reference>
<sequence>MSCQRSTSSPSQKNVDLPFPENIVQSVATACIVDYTLLHTSDASWFAFHSPLMSSPYPSFPPLPSSVDVLWTEFCLGKQTGRRDSYVNCRKSWQFIRRCHLVCLQQICLIMRIKRDMTGLD</sequence>
<accession>A0A388KVJ9</accession>
<evidence type="ECO:0000313" key="1">
    <source>
        <dbReference type="EMBL" id="GBG74094.1"/>
    </source>
</evidence>
<dbReference type="Proteomes" id="UP000265515">
    <property type="component" value="Unassembled WGS sequence"/>
</dbReference>